<proteinExistence type="predicted"/>
<name>A0ABQ8XXH9_9EUKA</name>
<feature type="region of interest" description="Disordered" evidence="1">
    <location>
        <begin position="16"/>
        <end position="44"/>
    </location>
</feature>
<evidence type="ECO:0000256" key="1">
    <source>
        <dbReference type="SAM" id="MobiDB-lite"/>
    </source>
</evidence>
<comment type="caution">
    <text evidence="2">The sequence shown here is derived from an EMBL/GenBank/DDBJ whole genome shotgun (WGS) entry which is preliminary data.</text>
</comment>
<sequence length="176" mass="20318">MGSPIIKTWDEWINKLNDQESSETETDIDTTNTTSDSDYKDEGGMMKTKLKLTVQKKFQPKEDQIIRQKSLESGKEPLKPSINSELLSPHSNYLVDSDQMILLLNNVRCPCGRKKLLVDIKEGYGSFKAVLLCPNCPLKQWESNQEEFYFSKKIEQKSKQKKRIKLNLKQKSGSER</sequence>
<dbReference type="EMBL" id="JAOAOG010000240">
    <property type="protein sequence ID" value="KAJ6237045.1"/>
    <property type="molecule type" value="Genomic_DNA"/>
</dbReference>
<evidence type="ECO:0000313" key="2">
    <source>
        <dbReference type="EMBL" id="KAJ6237045.1"/>
    </source>
</evidence>
<protein>
    <submittedName>
        <fullName evidence="2">Uncharacterized protein</fullName>
    </submittedName>
</protein>
<gene>
    <name evidence="2" type="ORF">M0813_03452</name>
</gene>
<dbReference type="Proteomes" id="UP001150062">
    <property type="component" value="Unassembled WGS sequence"/>
</dbReference>
<organism evidence="2 3">
    <name type="scientific">Anaeramoeba flamelloides</name>
    <dbReference type="NCBI Taxonomy" id="1746091"/>
    <lineage>
        <taxon>Eukaryota</taxon>
        <taxon>Metamonada</taxon>
        <taxon>Anaeramoebidae</taxon>
        <taxon>Anaeramoeba</taxon>
    </lineage>
</organism>
<reference evidence="2" key="1">
    <citation type="submission" date="2022-08" db="EMBL/GenBank/DDBJ databases">
        <title>Novel sulfate-reducing endosymbionts in the free-living metamonad Anaeramoeba.</title>
        <authorList>
            <person name="Jerlstrom-Hultqvist J."/>
            <person name="Cepicka I."/>
            <person name="Gallot-Lavallee L."/>
            <person name="Salas-Leiva D."/>
            <person name="Curtis B.A."/>
            <person name="Zahonova K."/>
            <person name="Pipaliya S."/>
            <person name="Dacks J."/>
            <person name="Roger A.J."/>
        </authorList>
    </citation>
    <scope>NUCLEOTIDE SEQUENCE</scope>
    <source>
        <strain evidence="2">Schooner1</strain>
    </source>
</reference>
<keyword evidence="3" id="KW-1185">Reference proteome</keyword>
<accession>A0ABQ8XXH9</accession>
<evidence type="ECO:0000313" key="3">
    <source>
        <dbReference type="Proteomes" id="UP001150062"/>
    </source>
</evidence>